<reference evidence="2" key="1">
    <citation type="submission" date="2020-07" db="EMBL/GenBank/DDBJ databases">
        <title>Multicomponent nature underlies the extraordinary mechanical properties of spider dragline silk.</title>
        <authorList>
            <person name="Kono N."/>
            <person name="Nakamura H."/>
            <person name="Mori M."/>
            <person name="Yoshida Y."/>
            <person name="Ohtoshi R."/>
            <person name="Malay A.D."/>
            <person name="Moran D.A.P."/>
            <person name="Tomita M."/>
            <person name="Numata K."/>
            <person name="Arakawa K."/>
        </authorList>
    </citation>
    <scope>NUCLEOTIDE SEQUENCE</scope>
</reference>
<keyword evidence="1" id="KW-0472">Membrane</keyword>
<keyword evidence="1" id="KW-1133">Transmembrane helix</keyword>
<comment type="caution">
    <text evidence="2">The sequence shown here is derived from an EMBL/GenBank/DDBJ whole genome shotgun (WGS) entry which is preliminary data.</text>
</comment>
<gene>
    <name evidence="2" type="ORF">TNCT_458671</name>
</gene>
<dbReference type="Proteomes" id="UP000887116">
    <property type="component" value="Unassembled WGS sequence"/>
</dbReference>
<evidence type="ECO:0000313" key="2">
    <source>
        <dbReference type="EMBL" id="GFR21702.1"/>
    </source>
</evidence>
<organism evidence="2 3">
    <name type="scientific">Trichonephila clavata</name>
    <name type="common">Joro spider</name>
    <name type="synonym">Nephila clavata</name>
    <dbReference type="NCBI Taxonomy" id="2740835"/>
    <lineage>
        <taxon>Eukaryota</taxon>
        <taxon>Metazoa</taxon>
        <taxon>Ecdysozoa</taxon>
        <taxon>Arthropoda</taxon>
        <taxon>Chelicerata</taxon>
        <taxon>Arachnida</taxon>
        <taxon>Araneae</taxon>
        <taxon>Araneomorphae</taxon>
        <taxon>Entelegynae</taxon>
        <taxon>Araneoidea</taxon>
        <taxon>Nephilidae</taxon>
        <taxon>Trichonephila</taxon>
    </lineage>
</organism>
<dbReference type="AlphaFoldDB" id="A0A8X6LV17"/>
<accession>A0A8X6LV17</accession>
<evidence type="ECO:0000313" key="3">
    <source>
        <dbReference type="Proteomes" id="UP000887116"/>
    </source>
</evidence>
<name>A0A8X6LV17_TRICU</name>
<protein>
    <submittedName>
        <fullName evidence="2">Uncharacterized protein</fullName>
    </submittedName>
</protein>
<dbReference type="EMBL" id="BMAO01018178">
    <property type="protein sequence ID" value="GFR21702.1"/>
    <property type="molecule type" value="Genomic_DNA"/>
</dbReference>
<proteinExistence type="predicted"/>
<sequence length="102" mass="11646">MNRMCRLETVQVGGAYIMARACVIGVVWISILAILKREVFFFPSYFQLFMACVYSNKCGLFQQNTGLSILKIATKTFQERFSDFSALLWFPKSSGMSIIEHV</sequence>
<keyword evidence="1" id="KW-0812">Transmembrane</keyword>
<dbReference type="OrthoDB" id="8937737at2759"/>
<feature type="transmembrane region" description="Helical" evidence="1">
    <location>
        <begin position="12"/>
        <end position="35"/>
    </location>
</feature>
<keyword evidence="3" id="KW-1185">Reference proteome</keyword>
<evidence type="ECO:0000256" key="1">
    <source>
        <dbReference type="SAM" id="Phobius"/>
    </source>
</evidence>